<dbReference type="PANTHER" id="PTHR24421:SF62">
    <property type="entry name" value="SENSORY TRANSDUCTION HISTIDINE KINASE"/>
    <property type="match status" value="1"/>
</dbReference>
<dbReference type="SUPFAM" id="SSF55874">
    <property type="entry name" value="ATPase domain of HSP90 chaperone/DNA topoisomerase II/histidine kinase"/>
    <property type="match status" value="1"/>
</dbReference>
<dbReference type="EMBL" id="BTFW01000001">
    <property type="protein sequence ID" value="GMM59397.1"/>
    <property type="molecule type" value="Genomic_DNA"/>
</dbReference>
<dbReference type="Proteomes" id="UP001187221">
    <property type="component" value="Unassembled WGS sequence"/>
</dbReference>
<evidence type="ECO:0000256" key="3">
    <source>
        <dbReference type="ARBA" id="ARBA00023012"/>
    </source>
</evidence>
<name>A0ABQ6P4U0_9SPHN</name>
<dbReference type="InterPro" id="IPR036890">
    <property type="entry name" value="HATPase_C_sf"/>
</dbReference>
<feature type="domain" description="Histidine kinase/HSP90-like ATPase" evidence="5">
    <location>
        <begin position="678"/>
        <end position="775"/>
    </location>
</feature>
<dbReference type="InterPro" id="IPR011712">
    <property type="entry name" value="Sig_transdc_His_kin_sub3_dim/P"/>
</dbReference>
<dbReference type="SMART" id="SM00387">
    <property type="entry name" value="HATPase_c"/>
    <property type="match status" value="1"/>
</dbReference>
<dbReference type="Gene3D" id="1.20.5.1930">
    <property type="match status" value="1"/>
</dbReference>
<dbReference type="Gene3D" id="3.30.565.10">
    <property type="entry name" value="Histidine kinase-like ATPase, C-terminal domain"/>
    <property type="match status" value="1"/>
</dbReference>
<keyword evidence="1" id="KW-0808">Transferase</keyword>
<keyword evidence="4" id="KW-0175">Coiled coil</keyword>
<feature type="coiled-coil region" evidence="4">
    <location>
        <begin position="612"/>
        <end position="639"/>
    </location>
</feature>
<evidence type="ECO:0000256" key="4">
    <source>
        <dbReference type="SAM" id="Coils"/>
    </source>
</evidence>
<dbReference type="PANTHER" id="PTHR24421">
    <property type="entry name" value="NITRATE/NITRITE SENSOR PROTEIN NARX-RELATED"/>
    <property type="match status" value="1"/>
</dbReference>
<dbReference type="CDD" id="cd16917">
    <property type="entry name" value="HATPase_UhpB-NarQ-NarX-like"/>
    <property type="match status" value="1"/>
</dbReference>
<sequence length="791" mass="87623">MPRLSRARDGALWLVDRDELMLFRDSAQRPPDRPIHFKLPVSLRRATLTFDPLGDIWGSTRAGETFMVPAAALKGGDPRPEIRMIDKSDWIGKSGPPLLIDRDGAIWSGREGELTRFRYADVGMDPAIASDSTRGIRLASGTDGVIYVVSNQMLYRIKPGGMAHPALPIGNPSAICGGRDGSVWILDDHVARQWKPAGTGRRLADLPTFISRCAEDRLSRLWVRGYDGSTWWHDKRGWHLLKGYEGASGTSVGQGVVANAAGDIAISTDTPGLGVVEGSDIRRYDFRALGIDEITMVSPALRGFLVAGRRGLLRVRDGKVRKLDARLYPWTARLSGVVQTPRGETWLRVPTGIARVSSAQLDKAFDHPGFPLDLRIFDQRDGLVGGPAMFGFPTRTMAVDGGGRIWAVTARGLAMIDPANLHSGHHPISVAIRSAETHPGLVRDPVSLTLPPGTTTVRFTFAAMGLADPERVRILYRLEGLETQWTDPGIRRATTYTNLSPGRYRFEVIAANQEGEWNRKGATVDLVIKPTFFQDWPFKVMCAATILVLLWGAYQLRLRTLAARIQARLADRHDERERIARELHDTLAQSVQALILRVHLASRGLPPENPVRKDLEKTLEQAQKVLREARERIRDLRSLSVPDTLEPAITRAGVERGFVPGASLLVATCGEPRPLHPSAATEIVRIAEEALFNIAQHAQASRVEIDIEYRPNSIQIIFRDDGVGISPEILRTGKREGHYGLVGMRERAARLHGDMMFDKGAGGGAEVILILPASTAYDRHRCRWRWNPFRR</sequence>
<evidence type="ECO:0000259" key="5">
    <source>
        <dbReference type="SMART" id="SM00387"/>
    </source>
</evidence>
<reference evidence="6 7" key="1">
    <citation type="submission" date="2023-06" db="EMBL/GenBank/DDBJ databases">
        <title>Draft genome sequence of Novosphingobium sp. strain IK01.</title>
        <authorList>
            <person name="Hatamoto M."/>
            <person name="Ikarashi T."/>
            <person name="Yamaguchi T."/>
        </authorList>
    </citation>
    <scope>NUCLEOTIDE SEQUENCE [LARGE SCALE GENOMIC DNA]</scope>
    <source>
        <strain evidence="6 7">IK01</strain>
    </source>
</reference>
<dbReference type="InterPro" id="IPR003594">
    <property type="entry name" value="HATPase_dom"/>
</dbReference>
<protein>
    <recommendedName>
        <fullName evidence="5">Histidine kinase/HSP90-like ATPase domain-containing protein</fullName>
    </recommendedName>
</protein>
<accession>A0ABQ6P4U0</accession>
<dbReference type="InterPro" id="IPR050482">
    <property type="entry name" value="Sensor_HK_TwoCompSys"/>
</dbReference>
<dbReference type="Pfam" id="PF07495">
    <property type="entry name" value="Y_Y_Y"/>
    <property type="match status" value="1"/>
</dbReference>
<dbReference type="InterPro" id="IPR013783">
    <property type="entry name" value="Ig-like_fold"/>
</dbReference>
<dbReference type="Pfam" id="PF02518">
    <property type="entry name" value="HATPase_c"/>
    <property type="match status" value="1"/>
</dbReference>
<keyword evidence="7" id="KW-1185">Reference proteome</keyword>
<dbReference type="Pfam" id="PF07730">
    <property type="entry name" value="HisKA_3"/>
    <property type="match status" value="1"/>
</dbReference>
<evidence type="ECO:0000256" key="2">
    <source>
        <dbReference type="ARBA" id="ARBA00022777"/>
    </source>
</evidence>
<dbReference type="Gene3D" id="2.60.40.10">
    <property type="entry name" value="Immunoglobulins"/>
    <property type="match status" value="1"/>
</dbReference>
<keyword evidence="2" id="KW-0418">Kinase</keyword>
<gene>
    <name evidence="6" type="ORF">NUTIK01_01740</name>
</gene>
<evidence type="ECO:0000313" key="7">
    <source>
        <dbReference type="Proteomes" id="UP001187221"/>
    </source>
</evidence>
<evidence type="ECO:0000256" key="1">
    <source>
        <dbReference type="ARBA" id="ARBA00022679"/>
    </source>
</evidence>
<proteinExistence type="predicted"/>
<comment type="caution">
    <text evidence="6">The sequence shown here is derived from an EMBL/GenBank/DDBJ whole genome shotgun (WGS) entry which is preliminary data.</text>
</comment>
<evidence type="ECO:0000313" key="6">
    <source>
        <dbReference type="EMBL" id="GMM59397.1"/>
    </source>
</evidence>
<organism evidence="6 7">
    <name type="scientific">Novosphingobium pituita</name>
    <dbReference type="NCBI Taxonomy" id="3056842"/>
    <lineage>
        <taxon>Bacteria</taxon>
        <taxon>Pseudomonadati</taxon>
        <taxon>Pseudomonadota</taxon>
        <taxon>Alphaproteobacteria</taxon>
        <taxon>Sphingomonadales</taxon>
        <taxon>Sphingomonadaceae</taxon>
        <taxon>Novosphingobium</taxon>
    </lineage>
</organism>
<dbReference type="InterPro" id="IPR011123">
    <property type="entry name" value="Y_Y_Y"/>
</dbReference>
<keyword evidence="3" id="KW-0902">Two-component regulatory system</keyword>